<dbReference type="InterPro" id="IPR043502">
    <property type="entry name" value="DNA/RNA_pol_sf"/>
</dbReference>
<dbReference type="Proteomes" id="UP000288805">
    <property type="component" value="Unassembled WGS sequence"/>
</dbReference>
<feature type="domain" description="Reverse transcriptase Ty1/copia-type" evidence="1">
    <location>
        <begin position="1"/>
        <end position="146"/>
    </location>
</feature>
<name>A0A438HVE6_VITVI</name>
<dbReference type="InterPro" id="IPR013103">
    <property type="entry name" value="RVT_2"/>
</dbReference>
<comment type="caution">
    <text evidence="2">The sequence shown here is derived from an EMBL/GenBank/DDBJ whole genome shotgun (WGS) entry which is preliminary data.</text>
</comment>
<dbReference type="PANTHER" id="PTHR11439">
    <property type="entry name" value="GAG-POL-RELATED RETROTRANSPOSON"/>
    <property type="match status" value="1"/>
</dbReference>
<dbReference type="SUPFAM" id="SSF56672">
    <property type="entry name" value="DNA/RNA polymerases"/>
    <property type="match status" value="1"/>
</dbReference>
<dbReference type="Pfam" id="PF07727">
    <property type="entry name" value="RVT_2"/>
    <property type="match status" value="1"/>
</dbReference>
<proteinExistence type="predicted"/>
<evidence type="ECO:0000259" key="1">
    <source>
        <dbReference type="Pfam" id="PF07727"/>
    </source>
</evidence>
<reference evidence="2 3" key="1">
    <citation type="journal article" date="2018" name="PLoS Genet.">
        <title>Population sequencing reveals clonal diversity and ancestral inbreeding in the grapevine cultivar Chardonnay.</title>
        <authorList>
            <person name="Roach M.J."/>
            <person name="Johnson D.L."/>
            <person name="Bohlmann J."/>
            <person name="van Vuuren H.J."/>
            <person name="Jones S.J."/>
            <person name="Pretorius I.S."/>
            <person name="Schmidt S.A."/>
            <person name="Borneman A.R."/>
        </authorList>
    </citation>
    <scope>NUCLEOTIDE SEQUENCE [LARGE SCALE GENOMIC DNA]</scope>
    <source>
        <strain evidence="3">cv. Chardonnay</strain>
        <tissue evidence="2">Leaf</tissue>
    </source>
</reference>
<dbReference type="EMBL" id="QGNW01000173">
    <property type="protein sequence ID" value="RVW88425.1"/>
    <property type="molecule type" value="Genomic_DNA"/>
</dbReference>
<dbReference type="PANTHER" id="PTHR11439:SF455">
    <property type="entry name" value="RLK (RECEPTOR-LIKE PROTEIN KINASE) 8, PUTATIVE-RELATED"/>
    <property type="match status" value="1"/>
</dbReference>
<organism evidence="2 3">
    <name type="scientific">Vitis vinifera</name>
    <name type="common">Grape</name>
    <dbReference type="NCBI Taxonomy" id="29760"/>
    <lineage>
        <taxon>Eukaryota</taxon>
        <taxon>Viridiplantae</taxon>
        <taxon>Streptophyta</taxon>
        <taxon>Embryophyta</taxon>
        <taxon>Tracheophyta</taxon>
        <taxon>Spermatophyta</taxon>
        <taxon>Magnoliopsida</taxon>
        <taxon>eudicotyledons</taxon>
        <taxon>Gunneridae</taxon>
        <taxon>Pentapetalae</taxon>
        <taxon>rosids</taxon>
        <taxon>Vitales</taxon>
        <taxon>Vitaceae</taxon>
        <taxon>Viteae</taxon>
        <taxon>Vitis</taxon>
    </lineage>
</organism>
<gene>
    <name evidence="2" type="primary">RE1_1811</name>
    <name evidence="2" type="ORF">CK203_043906</name>
</gene>
<sequence>MEQPSGYVDPRHPLHVCKLKKALYGLKQAPRAWFQCFSSFLLQLVFSCSCIDTSLFVFNWQDDLIYLLHYVDDSILTGNNSALIDRFISQLHSDFAVKDLGPLTYFLGFEASSIPDGLFLSQVKYATNVLARAHLLDSKPVTTPMIVSQRLSSEGVPFADSTLYHSLVSALQYLTITRPDLAHLVNSVSQFLHAPTDVHF</sequence>
<accession>A0A438HVE6</accession>
<evidence type="ECO:0000313" key="3">
    <source>
        <dbReference type="Proteomes" id="UP000288805"/>
    </source>
</evidence>
<dbReference type="AlphaFoldDB" id="A0A438HVE6"/>
<protein>
    <submittedName>
        <fullName evidence="2">Retrovirus-related Pol polyprotein from transposon RE1</fullName>
    </submittedName>
</protein>
<evidence type="ECO:0000313" key="2">
    <source>
        <dbReference type="EMBL" id="RVW88425.1"/>
    </source>
</evidence>